<dbReference type="InterPro" id="IPR018499">
    <property type="entry name" value="Tetraspanin/Peripherin"/>
</dbReference>
<keyword evidence="5 6" id="KW-0472">Membrane</keyword>
<dbReference type="InterPro" id="IPR044991">
    <property type="entry name" value="TET_plant"/>
</dbReference>
<keyword evidence="4 6" id="KW-1133">Transmembrane helix</keyword>
<evidence type="ECO:0000256" key="5">
    <source>
        <dbReference type="ARBA" id="ARBA00023136"/>
    </source>
</evidence>
<keyword evidence="8" id="KW-1185">Reference proteome</keyword>
<dbReference type="GO" id="GO:0009734">
    <property type="term" value="P:auxin-activated signaling pathway"/>
    <property type="evidence" value="ECO:0007669"/>
    <property type="project" value="InterPro"/>
</dbReference>
<feature type="transmembrane region" description="Helical" evidence="6">
    <location>
        <begin position="73"/>
        <end position="94"/>
    </location>
</feature>
<evidence type="ECO:0000256" key="6">
    <source>
        <dbReference type="SAM" id="Phobius"/>
    </source>
</evidence>
<organism evidence="7 8">
    <name type="scientific">Punica granatum</name>
    <name type="common">Pomegranate</name>
    <dbReference type="NCBI Taxonomy" id="22663"/>
    <lineage>
        <taxon>Eukaryota</taxon>
        <taxon>Viridiplantae</taxon>
        <taxon>Streptophyta</taxon>
        <taxon>Embryophyta</taxon>
        <taxon>Tracheophyta</taxon>
        <taxon>Spermatophyta</taxon>
        <taxon>Magnoliopsida</taxon>
        <taxon>eudicotyledons</taxon>
        <taxon>Gunneridae</taxon>
        <taxon>Pentapetalae</taxon>
        <taxon>rosids</taxon>
        <taxon>malvids</taxon>
        <taxon>Myrtales</taxon>
        <taxon>Lythraceae</taxon>
        <taxon>Punica</taxon>
    </lineage>
</organism>
<dbReference type="Pfam" id="PF00335">
    <property type="entry name" value="Tetraspanin"/>
    <property type="match status" value="1"/>
</dbReference>
<protein>
    <submittedName>
        <fullName evidence="7">Uncharacterized protein</fullName>
    </submittedName>
</protein>
<reference evidence="7 8" key="1">
    <citation type="submission" date="2017-11" db="EMBL/GenBank/DDBJ databases">
        <title>De-novo sequencing of pomegranate (Punica granatum L.) genome.</title>
        <authorList>
            <person name="Akparov Z."/>
            <person name="Amiraslanov A."/>
            <person name="Hajiyeva S."/>
            <person name="Abbasov M."/>
            <person name="Kaur K."/>
            <person name="Hamwieh A."/>
            <person name="Solovyev V."/>
            <person name="Salamov A."/>
            <person name="Braich B."/>
            <person name="Kosarev P."/>
            <person name="Mahmoud A."/>
            <person name="Hajiyev E."/>
            <person name="Babayeva S."/>
            <person name="Izzatullayeva V."/>
            <person name="Mammadov A."/>
            <person name="Mammadov A."/>
            <person name="Sharifova S."/>
            <person name="Ojaghi J."/>
            <person name="Eynullazada K."/>
            <person name="Bayramov B."/>
            <person name="Abdulazimova A."/>
            <person name="Shahmuradov I."/>
        </authorList>
    </citation>
    <scope>NUCLEOTIDE SEQUENCE [LARGE SCALE GENOMIC DNA]</scope>
    <source>
        <strain evidence="8">cv. AG2017</strain>
        <tissue evidence="7">Leaf</tissue>
    </source>
</reference>
<dbReference type="EMBL" id="PGOL01002963">
    <property type="protein sequence ID" value="PKI43913.1"/>
    <property type="molecule type" value="Genomic_DNA"/>
</dbReference>
<comment type="similarity">
    <text evidence="2">Belongs to the tetraspanin (TM4SF) family.</text>
</comment>
<comment type="caution">
    <text evidence="7">The sequence shown here is derived from an EMBL/GenBank/DDBJ whole genome shotgun (WGS) entry which is preliminary data.</text>
</comment>
<comment type="subcellular location">
    <subcellularLocation>
        <location evidence="1">Membrane</location>
        <topology evidence="1">Multi-pass membrane protein</topology>
    </subcellularLocation>
</comment>
<evidence type="ECO:0000313" key="8">
    <source>
        <dbReference type="Proteomes" id="UP000233551"/>
    </source>
</evidence>
<gene>
    <name evidence="7" type="ORF">CRG98_035747</name>
</gene>
<accession>A0A2I0IJI2</accession>
<feature type="transmembrane region" description="Helical" evidence="6">
    <location>
        <begin position="6"/>
        <end position="28"/>
    </location>
</feature>
<dbReference type="PANTHER" id="PTHR32191">
    <property type="entry name" value="TETRASPANIN-8-RELATED"/>
    <property type="match status" value="1"/>
</dbReference>
<dbReference type="STRING" id="22663.A0A2I0IJI2"/>
<sequence>MARPGVVIGTMNLLAVVLSLAAIGVALYLNVHAVAASSTCQKSLKMRVFTGGALLGLSLFRILASCFRFNHFMWLYLFLIISIAIGLVGFSVFASEVTKEVARKVVPSQGHKEYRLRDHSNWLRNHLEPRKRSDQYSAAEFYRKNLTPLQSGCCKPLSDCVFEFGNANLLDGAAHGTKASR</sequence>
<feature type="transmembrane region" description="Helical" evidence="6">
    <location>
        <begin position="48"/>
        <end position="67"/>
    </location>
</feature>
<keyword evidence="3 6" id="KW-0812">Transmembrane</keyword>
<evidence type="ECO:0000313" key="7">
    <source>
        <dbReference type="EMBL" id="PKI43913.1"/>
    </source>
</evidence>
<name>A0A2I0IJI2_PUNGR</name>
<evidence type="ECO:0000256" key="3">
    <source>
        <dbReference type="ARBA" id="ARBA00022692"/>
    </source>
</evidence>
<evidence type="ECO:0000256" key="2">
    <source>
        <dbReference type="ARBA" id="ARBA00006840"/>
    </source>
</evidence>
<dbReference type="AlphaFoldDB" id="A0A2I0IJI2"/>
<evidence type="ECO:0000256" key="1">
    <source>
        <dbReference type="ARBA" id="ARBA00004141"/>
    </source>
</evidence>
<evidence type="ECO:0000256" key="4">
    <source>
        <dbReference type="ARBA" id="ARBA00022989"/>
    </source>
</evidence>
<dbReference type="GO" id="GO:0016020">
    <property type="term" value="C:membrane"/>
    <property type="evidence" value="ECO:0007669"/>
    <property type="project" value="UniProtKB-SubCell"/>
</dbReference>
<dbReference type="Proteomes" id="UP000233551">
    <property type="component" value="Unassembled WGS sequence"/>
</dbReference>
<proteinExistence type="inferred from homology"/>